<accession>A0A8B6F4G4</accession>
<evidence type="ECO:0000256" key="6">
    <source>
        <dbReference type="SAM" id="SignalP"/>
    </source>
</evidence>
<reference evidence="8" key="1">
    <citation type="submission" date="2018-11" db="EMBL/GenBank/DDBJ databases">
        <authorList>
            <person name="Alioto T."/>
            <person name="Alioto T."/>
        </authorList>
    </citation>
    <scope>NUCLEOTIDE SEQUENCE</scope>
</reference>
<dbReference type="EMBL" id="UYJE01006215">
    <property type="protein sequence ID" value="VDI44041.1"/>
    <property type="molecule type" value="Genomic_DNA"/>
</dbReference>
<feature type="domain" description="CUB" evidence="7">
    <location>
        <begin position="132"/>
        <end position="246"/>
    </location>
</feature>
<protein>
    <submittedName>
        <fullName evidence="8">Cubilin</fullName>
    </submittedName>
</protein>
<keyword evidence="5" id="KW-1133">Transmembrane helix</keyword>
<dbReference type="InterPro" id="IPR035914">
    <property type="entry name" value="Sperma_CUB_dom_sf"/>
</dbReference>
<dbReference type="Gene3D" id="2.60.120.290">
    <property type="entry name" value="Spermadhesin, CUB domain"/>
    <property type="match status" value="3"/>
</dbReference>
<name>A0A8B6F4G4_MYTGA</name>
<dbReference type="SMART" id="SM00042">
    <property type="entry name" value="CUB"/>
    <property type="match status" value="3"/>
</dbReference>
<dbReference type="PANTHER" id="PTHR24251:SF37">
    <property type="entry name" value="CUB DOMAIN-CONTAINING PROTEIN"/>
    <property type="match status" value="1"/>
</dbReference>
<dbReference type="SUPFAM" id="SSF49854">
    <property type="entry name" value="Spermadhesin, CUB domain"/>
    <property type="match status" value="3"/>
</dbReference>
<dbReference type="FunFam" id="2.60.120.290:FF:000005">
    <property type="entry name" value="Procollagen C-endopeptidase enhancer 1"/>
    <property type="match status" value="1"/>
</dbReference>
<evidence type="ECO:0000256" key="3">
    <source>
        <dbReference type="PROSITE-ProRule" id="PRU00059"/>
    </source>
</evidence>
<organism evidence="8 9">
    <name type="scientific">Mytilus galloprovincialis</name>
    <name type="common">Mediterranean mussel</name>
    <dbReference type="NCBI Taxonomy" id="29158"/>
    <lineage>
        <taxon>Eukaryota</taxon>
        <taxon>Metazoa</taxon>
        <taxon>Spiralia</taxon>
        <taxon>Lophotrochozoa</taxon>
        <taxon>Mollusca</taxon>
        <taxon>Bivalvia</taxon>
        <taxon>Autobranchia</taxon>
        <taxon>Pteriomorphia</taxon>
        <taxon>Mytilida</taxon>
        <taxon>Mytiloidea</taxon>
        <taxon>Mytilidae</taxon>
        <taxon>Mytilinae</taxon>
        <taxon>Mytilus</taxon>
    </lineage>
</organism>
<feature type="chain" id="PRO_5032975628" evidence="6">
    <location>
        <begin position="20"/>
        <end position="571"/>
    </location>
</feature>
<evidence type="ECO:0000313" key="9">
    <source>
        <dbReference type="Proteomes" id="UP000596742"/>
    </source>
</evidence>
<feature type="transmembrane region" description="Helical" evidence="5">
    <location>
        <begin position="361"/>
        <end position="384"/>
    </location>
</feature>
<dbReference type="CDD" id="cd00041">
    <property type="entry name" value="CUB"/>
    <property type="match status" value="3"/>
</dbReference>
<dbReference type="PROSITE" id="PS01180">
    <property type="entry name" value="CUB"/>
    <property type="match status" value="3"/>
</dbReference>
<feature type="signal peptide" evidence="6">
    <location>
        <begin position="1"/>
        <end position="19"/>
    </location>
</feature>
<evidence type="ECO:0000256" key="5">
    <source>
        <dbReference type="SAM" id="Phobius"/>
    </source>
</evidence>
<dbReference type="Proteomes" id="UP000596742">
    <property type="component" value="Unassembled WGS sequence"/>
</dbReference>
<dbReference type="PANTHER" id="PTHR24251">
    <property type="entry name" value="OVOCHYMASE-RELATED"/>
    <property type="match status" value="1"/>
</dbReference>
<keyword evidence="1" id="KW-0677">Repeat</keyword>
<proteinExistence type="predicted"/>
<dbReference type="InterPro" id="IPR000859">
    <property type="entry name" value="CUB_dom"/>
</dbReference>
<dbReference type="OrthoDB" id="6345439at2759"/>
<comment type="caution">
    <text evidence="3">Lacks conserved residue(s) required for the propagation of feature annotation.</text>
</comment>
<sequence>MIYGYFNVVTSLLIGLSTGCSFNITKASGSLTSPNYPNKYSNKMDCEYVIRSPTKQPITVTFDDFEVEEHSDCTLDYVSVKDGDNTLLGKFCGYKMPPPLLALSGVVIFKFHSDYSVREKGFLAVYNDSQECVYVKKDSSGSIQSPNFPANYTQELVCLYYIESVNRIPINITFTSFDLEYSSSGTCKNDYVMVHDGLTQSAKRLGTFCGKQIPFIPVILSGSMFLIFKSNNLVSGQGFTAEYKEEAFLDCSGYLNVVSGRIQSPNYPESYSKNTDCEYRIVSPYNESSINLTFTDFELEEKEDCVYDFVEIYDLDKRFYATFTQITDYQTTEELPSTLSLSTMSNTTFKPSLNSASDNTAVIGVATGVLTGVIVVIIVVCVMIDRRRRKEKNQLQRKSTEKQPFDSSDYDHYSMENIEHDSTSDSDRHIMANGKFYFGTEINVYANDTEMIKEVIVNDDINNEYSYSNLLTADKSKNRHLADNSYYDLSENYNEVNKSLKTCESRQFEEKTNCSEYIDNEEAYNILNINPQKTNDTASFDRTIQDVYDKTTHITNTGYQDLGLYDHSTNN</sequence>
<evidence type="ECO:0000259" key="7">
    <source>
        <dbReference type="PROSITE" id="PS01180"/>
    </source>
</evidence>
<comment type="caution">
    <text evidence="8">The sequence shown here is derived from an EMBL/GenBank/DDBJ whole genome shotgun (WGS) entry which is preliminary data.</text>
</comment>
<evidence type="ECO:0000313" key="8">
    <source>
        <dbReference type="EMBL" id="VDI44041.1"/>
    </source>
</evidence>
<feature type="region of interest" description="Disordered" evidence="4">
    <location>
        <begin position="392"/>
        <end position="412"/>
    </location>
</feature>
<evidence type="ECO:0000256" key="4">
    <source>
        <dbReference type="SAM" id="MobiDB-lite"/>
    </source>
</evidence>
<keyword evidence="2" id="KW-1015">Disulfide bond</keyword>
<keyword evidence="9" id="KW-1185">Reference proteome</keyword>
<gene>
    <name evidence="8" type="ORF">MGAL_10B075238</name>
</gene>
<dbReference type="AlphaFoldDB" id="A0A8B6F4G4"/>
<keyword evidence="5" id="KW-0812">Transmembrane</keyword>
<keyword evidence="5" id="KW-0472">Membrane</keyword>
<feature type="domain" description="CUB" evidence="7">
    <location>
        <begin position="251"/>
        <end position="314"/>
    </location>
</feature>
<dbReference type="Pfam" id="PF00431">
    <property type="entry name" value="CUB"/>
    <property type="match status" value="3"/>
</dbReference>
<feature type="domain" description="CUB" evidence="7">
    <location>
        <begin position="20"/>
        <end position="129"/>
    </location>
</feature>
<dbReference type="FunFam" id="2.60.120.290:FF:000013">
    <property type="entry name" value="Membrane frizzled-related protein"/>
    <property type="match status" value="1"/>
</dbReference>
<keyword evidence="6" id="KW-0732">Signal</keyword>
<evidence type="ECO:0000256" key="1">
    <source>
        <dbReference type="ARBA" id="ARBA00022737"/>
    </source>
</evidence>
<evidence type="ECO:0000256" key="2">
    <source>
        <dbReference type="ARBA" id="ARBA00023157"/>
    </source>
</evidence>